<protein>
    <submittedName>
        <fullName evidence="2">Uncharacterized protein</fullName>
    </submittedName>
</protein>
<evidence type="ECO:0000256" key="1">
    <source>
        <dbReference type="SAM" id="MobiDB-lite"/>
    </source>
</evidence>
<keyword evidence="3" id="KW-1185">Reference proteome</keyword>
<feature type="region of interest" description="Disordered" evidence="1">
    <location>
        <begin position="45"/>
        <end position="65"/>
    </location>
</feature>
<feature type="compositionally biased region" description="Low complexity" evidence="1">
    <location>
        <begin position="53"/>
        <end position="65"/>
    </location>
</feature>
<dbReference type="HOGENOM" id="CLU_2100838_0_0_1"/>
<dbReference type="EnsemblPlants" id="ONIVA12G03400.1">
    <property type="protein sequence ID" value="ONIVA12G03400.1"/>
    <property type="gene ID" value="ONIVA12G03400"/>
</dbReference>
<dbReference type="Proteomes" id="UP000006591">
    <property type="component" value="Chromosome 12"/>
</dbReference>
<accession>A0A0E0J729</accession>
<feature type="compositionally biased region" description="Basic residues" evidence="1">
    <location>
        <begin position="91"/>
        <end position="108"/>
    </location>
</feature>
<organism evidence="2">
    <name type="scientific">Oryza nivara</name>
    <name type="common">Indian wild rice</name>
    <name type="synonym">Oryza sativa f. spontanea</name>
    <dbReference type="NCBI Taxonomy" id="4536"/>
    <lineage>
        <taxon>Eukaryota</taxon>
        <taxon>Viridiplantae</taxon>
        <taxon>Streptophyta</taxon>
        <taxon>Embryophyta</taxon>
        <taxon>Tracheophyta</taxon>
        <taxon>Spermatophyta</taxon>
        <taxon>Magnoliopsida</taxon>
        <taxon>Liliopsida</taxon>
        <taxon>Poales</taxon>
        <taxon>Poaceae</taxon>
        <taxon>BOP clade</taxon>
        <taxon>Oryzoideae</taxon>
        <taxon>Oryzeae</taxon>
        <taxon>Oryzinae</taxon>
        <taxon>Oryza</taxon>
    </lineage>
</organism>
<sequence length="116" mass="12544">MSSSSAVLVFRVRVVRIDCRHLPRLPSSSSSTATVACRVAQHGRRSLSHRLARSPPSSCSSSALSARPPFGLTTAVVTHFRRTVAIHVKKKEKTGKVTRKGIGGRKRKVGEDGGFH</sequence>
<reference evidence="2" key="2">
    <citation type="submission" date="2018-04" db="EMBL/GenBank/DDBJ databases">
        <title>OnivRS2 (Oryza nivara Reference Sequence Version 2).</title>
        <authorList>
            <person name="Zhang J."/>
            <person name="Kudrna D."/>
            <person name="Lee S."/>
            <person name="Talag J."/>
            <person name="Rajasekar S."/>
            <person name="Welchert J."/>
            <person name="Hsing Y.-I."/>
            <person name="Wing R.A."/>
        </authorList>
    </citation>
    <scope>NUCLEOTIDE SEQUENCE [LARGE SCALE GENOMIC DNA]</scope>
    <source>
        <strain evidence="2">SL10</strain>
    </source>
</reference>
<evidence type="ECO:0000313" key="2">
    <source>
        <dbReference type="EnsemblPlants" id="ONIVA12G03400.1"/>
    </source>
</evidence>
<name>A0A0E0J729_ORYNI</name>
<dbReference type="AlphaFoldDB" id="A0A0E0J729"/>
<feature type="region of interest" description="Disordered" evidence="1">
    <location>
        <begin position="91"/>
        <end position="116"/>
    </location>
</feature>
<reference evidence="2" key="1">
    <citation type="submission" date="2015-04" db="UniProtKB">
        <authorList>
            <consortium name="EnsemblPlants"/>
        </authorList>
    </citation>
    <scope>IDENTIFICATION</scope>
    <source>
        <strain evidence="2">SL10</strain>
    </source>
</reference>
<evidence type="ECO:0000313" key="3">
    <source>
        <dbReference type="Proteomes" id="UP000006591"/>
    </source>
</evidence>
<dbReference type="Gramene" id="ONIVA12G03400.1">
    <property type="protein sequence ID" value="ONIVA12G03400.1"/>
    <property type="gene ID" value="ONIVA12G03400"/>
</dbReference>
<proteinExistence type="predicted"/>